<feature type="domain" description="SPOR" evidence="3">
    <location>
        <begin position="143"/>
        <end position="222"/>
    </location>
</feature>
<dbReference type="SUPFAM" id="SSF110997">
    <property type="entry name" value="Sporulation related repeat"/>
    <property type="match status" value="1"/>
</dbReference>
<dbReference type="OrthoDB" id="8558195at2"/>
<evidence type="ECO:0000256" key="1">
    <source>
        <dbReference type="SAM" id="MobiDB-lite"/>
    </source>
</evidence>
<evidence type="ECO:0000256" key="2">
    <source>
        <dbReference type="SAM" id="Phobius"/>
    </source>
</evidence>
<dbReference type="EMBL" id="SNYK01000016">
    <property type="protein sequence ID" value="TDQ35329.1"/>
    <property type="molecule type" value="Genomic_DNA"/>
</dbReference>
<name>A0A4R6TQU3_9GAMM</name>
<evidence type="ECO:0000313" key="5">
    <source>
        <dbReference type="Proteomes" id="UP000294575"/>
    </source>
</evidence>
<keyword evidence="4" id="KW-0131">Cell cycle</keyword>
<gene>
    <name evidence="4" type="ORF">DFQ45_11619</name>
</gene>
<keyword evidence="5" id="KW-1185">Reference proteome</keyword>
<comment type="caution">
    <text evidence="4">The sequence shown here is derived from an EMBL/GenBank/DDBJ whole genome shotgun (WGS) entry which is preliminary data.</text>
</comment>
<dbReference type="PANTHER" id="PTHR38687">
    <property type="entry name" value="CELL DIVISION PROTEIN DEDD-RELATED"/>
    <property type="match status" value="1"/>
</dbReference>
<feature type="region of interest" description="Disordered" evidence="1">
    <location>
        <begin position="101"/>
        <end position="143"/>
    </location>
</feature>
<keyword evidence="4" id="KW-0132">Cell division</keyword>
<dbReference type="RefSeq" id="WP_101495585.1">
    <property type="nucleotide sequence ID" value="NZ_LNJZ01000002.1"/>
</dbReference>
<reference evidence="4 5" key="1">
    <citation type="submission" date="2019-03" db="EMBL/GenBank/DDBJ databases">
        <title>Genomic Encyclopedia of Type Strains, Phase IV (KMG-IV): sequencing the most valuable type-strain genomes for metagenomic binning, comparative biology and taxonomic classification.</title>
        <authorList>
            <person name="Goeker M."/>
        </authorList>
    </citation>
    <scope>NUCLEOTIDE SEQUENCE [LARGE SCALE GENOMIC DNA]</scope>
    <source>
        <strain evidence="4 5">DSM 28679</strain>
    </source>
</reference>
<accession>A0A4R6TQU3</accession>
<dbReference type="InterPro" id="IPR007730">
    <property type="entry name" value="SPOR-like_dom"/>
</dbReference>
<feature type="transmembrane region" description="Helical" evidence="2">
    <location>
        <begin position="28"/>
        <end position="47"/>
    </location>
</feature>
<dbReference type="GO" id="GO:0032506">
    <property type="term" value="P:cytokinetic process"/>
    <property type="evidence" value="ECO:0007669"/>
    <property type="project" value="TreeGrafter"/>
</dbReference>
<keyword evidence="2" id="KW-0812">Transmembrane</keyword>
<protein>
    <submittedName>
        <fullName evidence="4">Cell division protein FtsN</fullName>
    </submittedName>
</protein>
<dbReference type="AlphaFoldDB" id="A0A4R6TQU3"/>
<feature type="region of interest" description="Disordered" evidence="1">
    <location>
        <begin position="54"/>
        <end position="82"/>
    </location>
</feature>
<keyword evidence="2" id="KW-1133">Transmembrane helix</keyword>
<dbReference type="PANTHER" id="PTHR38687:SF1">
    <property type="entry name" value="CELL DIVISION PROTEIN DEDD"/>
    <property type="match status" value="1"/>
</dbReference>
<proteinExistence type="predicted"/>
<dbReference type="Proteomes" id="UP000294575">
    <property type="component" value="Unassembled WGS sequence"/>
</dbReference>
<dbReference type="GO" id="GO:0032153">
    <property type="term" value="C:cell division site"/>
    <property type="evidence" value="ECO:0007669"/>
    <property type="project" value="TreeGrafter"/>
</dbReference>
<organism evidence="4 5">
    <name type="scientific">Thiopseudomonas denitrificans</name>
    <dbReference type="NCBI Taxonomy" id="1501432"/>
    <lineage>
        <taxon>Bacteria</taxon>
        <taxon>Pseudomonadati</taxon>
        <taxon>Pseudomonadota</taxon>
        <taxon>Gammaproteobacteria</taxon>
        <taxon>Pseudomonadales</taxon>
        <taxon>Pseudomonadaceae</taxon>
        <taxon>Thiopseudomonas</taxon>
    </lineage>
</organism>
<feature type="compositionally biased region" description="Basic and acidic residues" evidence="1">
    <location>
        <begin position="115"/>
        <end position="124"/>
    </location>
</feature>
<dbReference type="InterPro" id="IPR052521">
    <property type="entry name" value="Cell_div_SPOR-domain"/>
</dbReference>
<evidence type="ECO:0000313" key="4">
    <source>
        <dbReference type="EMBL" id="TDQ35329.1"/>
    </source>
</evidence>
<dbReference type="Gene3D" id="3.30.70.1070">
    <property type="entry name" value="Sporulation related repeat"/>
    <property type="match status" value="1"/>
</dbReference>
<evidence type="ECO:0000259" key="3">
    <source>
        <dbReference type="PROSITE" id="PS51724"/>
    </source>
</evidence>
<keyword evidence="2" id="KW-0472">Membrane</keyword>
<dbReference type="PROSITE" id="PS51724">
    <property type="entry name" value="SPOR"/>
    <property type="match status" value="1"/>
</dbReference>
<dbReference type="InterPro" id="IPR036680">
    <property type="entry name" value="SPOR-like_sf"/>
</dbReference>
<dbReference type="Pfam" id="PF05036">
    <property type="entry name" value="SPOR"/>
    <property type="match status" value="1"/>
</dbReference>
<dbReference type="GO" id="GO:0030428">
    <property type="term" value="C:cell septum"/>
    <property type="evidence" value="ECO:0007669"/>
    <property type="project" value="TreeGrafter"/>
</dbReference>
<dbReference type="GO" id="GO:0042834">
    <property type="term" value="F:peptidoglycan binding"/>
    <property type="evidence" value="ECO:0007669"/>
    <property type="project" value="InterPro"/>
</dbReference>
<sequence>MAARKKAAPPKRGATRYQEPVRKPVHPLVWIVCGLVLGVFVMSLLKLEPGKDNVKRETAKPAATKPATSQPPGKPASEPAANKPKYEFYTLLPESEVIVPPDALPEKAPPPPSAREVEAKRQAEAARAQALLDGKQPPPAPPRKEVTQFYLQAGSFPEREKAEAVRARLLLTGQNVHIEPGQVANKTWYRVLVGPFASREQLNQAQTQLSQSGFNNLLLQQRKARI</sequence>